<dbReference type="InterPro" id="IPR037171">
    <property type="entry name" value="NagB/RpiA_transferase-like"/>
</dbReference>
<dbReference type="Gene3D" id="3.40.50.1360">
    <property type="match status" value="1"/>
</dbReference>
<dbReference type="EMBL" id="RBZN01000018">
    <property type="protein sequence ID" value="RKQ16776.1"/>
    <property type="molecule type" value="Genomic_DNA"/>
</dbReference>
<evidence type="ECO:0000256" key="4">
    <source>
        <dbReference type="ARBA" id="ARBA00023163"/>
    </source>
</evidence>
<keyword evidence="4" id="KW-0804">Transcription</keyword>
<dbReference type="Gene3D" id="1.10.10.10">
    <property type="entry name" value="Winged helix-like DNA-binding domain superfamily/Winged helix DNA-binding domain"/>
    <property type="match status" value="1"/>
</dbReference>
<gene>
    <name evidence="7" type="ORF">D8M03_08910</name>
</gene>
<dbReference type="SUPFAM" id="SSF46785">
    <property type="entry name" value="Winged helix' DNA-binding domain"/>
    <property type="match status" value="1"/>
</dbReference>
<dbReference type="PANTHER" id="PTHR34294:SF5">
    <property type="entry name" value="CENTRAL GLYCOLYTIC GENES REGULATOR"/>
    <property type="match status" value="1"/>
</dbReference>
<dbReference type="InterPro" id="IPR007324">
    <property type="entry name" value="Sugar-bd_dom_put"/>
</dbReference>
<proteinExistence type="inferred from homology"/>
<evidence type="ECO:0000256" key="1">
    <source>
        <dbReference type="ARBA" id="ARBA00010466"/>
    </source>
</evidence>
<dbReference type="Pfam" id="PF21715">
    <property type="entry name" value="CggR_N"/>
    <property type="match status" value="1"/>
</dbReference>
<dbReference type="GO" id="GO:0003677">
    <property type="term" value="F:DNA binding"/>
    <property type="evidence" value="ECO:0007669"/>
    <property type="project" value="UniProtKB-KW"/>
</dbReference>
<comment type="caution">
    <text evidence="7">The sequence shown here is derived from an EMBL/GenBank/DDBJ whole genome shotgun (WGS) entry which is preliminary data.</text>
</comment>
<feature type="domain" description="Sugar-binding" evidence="5">
    <location>
        <begin position="64"/>
        <end position="312"/>
    </location>
</feature>
<keyword evidence="2" id="KW-0805">Transcription regulation</keyword>
<dbReference type="InterPro" id="IPR036390">
    <property type="entry name" value="WH_DNA-bd_sf"/>
</dbReference>
<sequence length="313" mass="34442">MISMSGPIGRRAIVDSLKMTERFIRNEIENLKNQQLIEITSKGMICTSLGNEMLDQLKDVFQELSGLLQKEKLLAKVLGIQKVIIVPGNLDEDANIKHLIGKEAASLLTEHAKKDDYVAITGGSTVAALTHFLEPVKSLDSLTFIAARGSIGDELDFQANTLVSQFASKCHANSKTLYLPEHLSQTAYETMMKEPIIKEIIDLYDEVRIVIHGIGNAKEMAERRQSNPEIISLLRDKQAVGEAFGYYFDENGQIIHRINTIGIQLEQVKQSRNIIAVAGGANKAKAIQAYFNIAAKHTVLITDEGAANAILNG</sequence>
<dbReference type="AlphaFoldDB" id="A0A494Z2W8"/>
<dbReference type="InterPro" id="IPR036388">
    <property type="entry name" value="WH-like_DNA-bd_sf"/>
</dbReference>
<reference evidence="7 8" key="1">
    <citation type="journal article" date="2016" name="Antonie Van Leeuwenhoek">
        <title>Lysinibacillus endophyticus sp. nov., an indole-3-acetic acid producing endophytic bacterium isolated from corn root (Zea mays cv. Xinken-5).</title>
        <authorList>
            <person name="Yu J."/>
            <person name="Guan X."/>
            <person name="Liu C."/>
            <person name="Xiang W."/>
            <person name="Yu Z."/>
            <person name="Liu X."/>
            <person name="Wang G."/>
        </authorList>
    </citation>
    <scope>NUCLEOTIDE SEQUENCE [LARGE SCALE GENOMIC DNA]</scope>
    <source>
        <strain evidence="7 8">DSM 100506</strain>
    </source>
</reference>
<evidence type="ECO:0000259" key="6">
    <source>
        <dbReference type="Pfam" id="PF21715"/>
    </source>
</evidence>
<evidence type="ECO:0000256" key="2">
    <source>
        <dbReference type="ARBA" id="ARBA00023015"/>
    </source>
</evidence>
<comment type="similarity">
    <text evidence="1">Belongs to the SorC transcriptional regulatory family.</text>
</comment>
<feature type="domain" description="CggR N-terminal DNA binding" evidence="6">
    <location>
        <begin position="2"/>
        <end position="60"/>
    </location>
</feature>
<dbReference type="SUPFAM" id="SSF100950">
    <property type="entry name" value="NagB/RpiA/CoA transferase-like"/>
    <property type="match status" value="1"/>
</dbReference>
<dbReference type="Proteomes" id="UP000272238">
    <property type="component" value="Unassembled WGS sequence"/>
</dbReference>
<evidence type="ECO:0000313" key="8">
    <source>
        <dbReference type="Proteomes" id="UP000272238"/>
    </source>
</evidence>
<protein>
    <submittedName>
        <fullName evidence="7">Uncharacterized protein</fullName>
    </submittedName>
</protein>
<evidence type="ECO:0000256" key="3">
    <source>
        <dbReference type="ARBA" id="ARBA00023125"/>
    </source>
</evidence>
<evidence type="ECO:0000313" key="7">
    <source>
        <dbReference type="EMBL" id="RKQ16776.1"/>
    </source>
</evidence>
<keyword evidence="8" id="KW-1185">Reference proteome</keyword>
<dbReference type="GO" id="GO:0030246">
    <property type="term" value="F:carbohydrate binding"/>
    <property type="evidence" value="ECO:0007669"/>
    <property type="project" value="InterPro"/>
</dbReference>
<dbReference type="InterPro" id="IPR048715">
    <property type="entry name" value="CggR_N"/>
</dbReference>
<keyword evidence="3" id="KW-0238">DNA-binding</keyword>
<dbReference type="InterPro" id="IPR051054">
    <property type="entry name" value="SorC_transcr_regulators"/>
</dbReference>
<accession>A0A494Z2W8</accession>
<organism evidence="7 8">
    <name type="scientific">Ureibacillus endophyticus</name>
    <dbReference type="NCBI Taxonomy" id="1978490"/>
    <lineage>
        <taxon>Bacteria</taxon>
        <taxon>Bacillati</taxon>
        <taxon>Bacillota</taxon>
        <taxon>Bacilli</taxon>
        <taxon>Bacillales</taxon>
        <taxon>Caryophanaceae</taxon>
        <taxon>Ureibacillus</taxon>
    </lineage>
</organism>
<dbReference type="Pfam" id="PF04198">
    <property type="entry name" value="Sugar-bind"/>
    <property type="match status" value="1"/>
</dbReference>
<dbReference type="OrthoDB" id="9793820at2"/>
<dbReference type="PANTHER" id="PTHR34294">
    <property type="entry name" value="TRANSCRIPTIONAL REGULATOR-RELATED"/>
    <property type="match status" value="1"/>
</dbReference>
<evidence type="ECO:0000259" key="5">
    <source>
        <dbReference type="Pfam" id="PF04198"/>
    </source>
</evidence>
<name>A0A494Z2W8_9BACL</name>